<feature type="compositionally biased region" description="Polar residues" evidence="1">
    <location>
        <begin position="179"/>
        <end position="195"/>
    </location>
</feature>
<feature type="compositionally biased region" description="Low complexity" evidence="1">
    <location>
        <begin position="336"/>
        <end position="347"/>
    </location>
</feature>
<keyword evidence="2" id="KW-1185">Reference proteome</keyword>
<dbReference type="RefSeq" id="XP_055861248.1">
    <property type="nucleotide sequence ID" value="XM_056005273.1"/>
</dbReference>
<feature type="compositionally biased region" description="Low complexity" evidence="1">
    <location>
        <begin position="366"/>
        <end position="378"/>
    </location>
</feature>
<dbReference type="PANTHER" id="PTHR28467">
    <property type="entry name" value="PAXIP1-ASSOCIATED GLUTAMATE-RICH PROTEIN 1"/>
    <property type="match status" value="1"/>
</dbReference>
<dbReference type="PANTHER" id="PTHR28467:SF1">
    <property type="entry name" value="PAXIP1-ASSOCIATED GLUTAMATE-RICH PROTEIN 1"/>
    <property type="match status" value="1"/>
</dbReference>
<feature type="region of interest" description="Disordered" evidence="1">
    <location>
        <begin position="1"/>
        <end position="32"/>
    </location>
</feature>
<feature type="region of interest" description="Disordered" evidence="1">
    <location>
        <begin position="50"/>
        <end position="129"/>
    </location>
</feature>
<evidence type="ECO:0000313" key="4">
    <source>
        <dbReference type="RefSeq" id="XP_013061928.2"/>
    </source>
</evidence>
<feature type="compositionally biased region" description="Polar residues" evidence="1">
    <location>
        <begin position="307"/>
        <end position="319"/>
    </location>
</feature>
<evidence type="ECO:0000313" key="3">
    <source>
        <dbReference type="RefSeq" id="XP_013061927.2"/>
    </source>
</evidence>
<evidence type="ECO:0000256" key="1">
    <source>
        <dbReference type="SAM" id="MobiDB-lite"/>
    </source>
</evidence>
<evidence type="ECO:0000313" key="5">
    <source>
        <dbReference type="RefSeq" id="XP_055861245.1"/>
    </source>
</evidence>
<dbReference type="RefSeq" id="XP_055861247.1">
    <property type="nucleotide sequence ID" value="XM_056005272.1"/>
</dbReference>
<gene>
    <name evidence="3 4 5 6 7" type="primary">LOC106051312</name>
</gene>
<dbReference type="InterPro" id="IPR028213">
    <property type="entry name" value="PA1"/>
</dbReference>
<dbReference type="GeneID" id="106051312"/>
<dbReference type="GO" id="GO:1902808">
    <property type="term" value="P:positive regulation of cell cycle G1/S phase transition"/>
    <property type="evidence" value="ECO:0007669"/>
    <property type="project" value="TreeGrafter"/>
</dbReference>
<proteinExistence type="predicted"/>
<dbReference type="Pfam" id="PF15364">
    <property type="entry name" value="PAXIP1_C"/>
    <property type="match status" value="1"/>
</dbReference>
<feature type="region of interest" description="Disordered" evidence="1">
    <location>
        <begin position="224"/>
        <end position="244"/>
    </location>
</feature>
<feature type="compositionally biased region" description="Polar residues" evidence="1">
    <location>
        <begin position="379"/>
        <end position="406"/>
    </location>
</feature>
<reference evidence="3 4" key="1">
    <citation type="submission" date="2025-04" db="UniProtKB">
        <authorList>
            <consortium name="RefSeq"/>
        </authorList>
    </citation>
    <scope>IDENTIFICATION</scope>
</reference>
<evidence type="ECO:0000313" key="7">
    <source>
        <dbReference type="RefSeq" id="XP_055861248.1"/>
    </source>
</evidence>
<dbReference type="OrthoDB" id="10067843at2759"/>
<feature type="compositionally biased region" description="Polar residues" evidence="1">
    <location>
        <begin position="224"/>
        <end position="235"/>
    </location>
</feature>
<dbReference type="RefSeq" id="XP_013061928.2">
    <property type="nucleotide sequence ID" value="XM_013206474.2"/>
</dbReference>
<organism evidence="2 7">
    <name type="scientific">Biomphalaria glabrata</name>
    <name type="common">Bloodfluke planorb</name>
    <name type="synonym">Freshwater snail</name>
    <dbReference type="NCBI Taxonomy" id="6526"/>
    <lineage>
        <taxon>Eukaryota</taxon>
        <taxon>Metazoa</taxon>
        <taxon>Spiralia</taxon>
        <taxon>Lophotrochozoa</taxon>
        <taxon>Mollusca</taxon>
        <taxon>Gastropoda</taxon>
        <taxon>Heterobranchia</taxon>
        <taxon>Euthyneura</taxon>
        <taxon>Panpulmonata</taxon>
        <taxon>Hygrophila</taxon>
        <taxon>Lymnaeoidea</taxon>
        <taxon>Planorbidae</taxon>
        <taxon>Biomphalaria</taxon>
    </lineage>
</organism>
<evidence type="ECO:0000313" key="6">
    <source>
        <dbReference type="RefSeq" id="XP_055861247.1"/>
    </source>
</evidence>
<dbReference type="RefSeq" id="XP_055861245.1">
    <property type="nucleotide sequence ID" value="XM_056005270.1"/>
</dbReference>
<dbReference type="GO" id="GO:0030331">
    <property type="term" value="F:nuclear estrogen receptor binding"/>
    <property type="evidence" value="ECO:0007669"/>
    <property type="project" value="TreeGrafter"/>
</dbReference>
<dbReference type="GO" id="GO:0044666">
    <property type="term" value="C:MLL3/4 complex"/>
    <property type="evidence" value="ECO:0007669"/>
    <property type="project" value="TreeGrafter"/>
</dbReference>
<feature type="compositionally biased region" description="Basic and acidic residues" evidence="1">
    <location>
        <begin position="62"/>
        <end position="92"/>
    </location>
</feature>
<sequence>MESHESLSSGWKIEEPEEGKYNFSDERGAWQPRPEDIMMILDKLEQAKGGPLPIKWICPGRRAPDKQYKQDNRAEDQADKDGEDSRPEELRAPEASAFDFDEFQTDASTKLTPRAVPGGRTPRTEKKVAKMEDIMNSLRKQHLQRFAEKEAKRKASLGNSPGRSRLLNFRTVDPKPDKTFSSGSKPETPKITLNESAAIKPGTSLSKENDSIIKSSVSKSLFTESEFNTELSSDTKSSDPVAEMDKPYMDINNLTDEPVDEVLMLSAESPPGSIQPVVTNLNDLMDPNSITVIAKPSMGSDSALPNVPSTVLNLEPMSTSDEDLVHKDTPAVQDIQQASPLPAAAAQTEHLAVRTSGKGESPETSPPVVTSLLTLSVSDTSASPANVTLQENPSTEGNEQTNDTSK</sequence>
<accession>A0A9W2YET4</accession>
<feature type="region of interest" description="Disordered" evidence="1">
    <location>
        <begin position="295"/>
        <end position="406"/>
    </location>
</feature>
<dbReference type="RefSeq" id="XP_013061927.2">
    <property type="nucleotide sequence ID" value="XM_013206473.2"/>
</dbReference>
<evidence type="ECO:0000313" key="2">
    <source>
        <dbReference type="Proteomes" id="UP001165740"/>
    </source>
</evidence>
<feature type="region of interest" description="Disordered" evidence="1">
    <location>
        <begin position="146"/>
        <end position="211"/>
    </location>
</feature>
<protein>
    <submittedName>
        <fullName evidence="3 4">Uncharacterized protein LOC106051312</fullName>
    </submittedName>
</protein>
<dbReference type="KEGG" id="bgt:106051312"/>
<feature type="compositionally biased region" description="Basic and acidic residues" evidence="1">
    <location>
        <begin position="12"/>
        <end position="32"/>
    </location>
</feature>
<name>A0A9W2YET4_BIOGL</name>
<dbReference type="AlphaFoldDB" id="A0A9W2YET4"/>
<dbReference type="Proteomes" id="UP001165740">
    <property type="component" value="Chromosome 12"/>
</dbReference>
<dbReference type="GO" id="GO:0033148">
    <property type="term" value="P:positive regulation of intracellular estrogen receptor signaling pathway"/>
    <property type="evidence" value="ECO:0007669"/>
    <property type="project" value="TreeGrafter"/>
</dbReference>